<evidence type="ECO:0000313" key="8">
    <source>
        <dbReference type="Proteomes" id="UP000054800"/>
    </source>
</evidence>
<evidence type="ECO:0000256" key="6">
    <source>
        <dbReference type="RuleBase" id="RU003567"/>
    </source>
</evidence>
<keyword evidence="2" id="KW-0963">Cytoplasm</keyword>
<reference evidence="7 8" key="1">
    <citation type="submission" date="2015-10" db="EMBL/GenBank/DDBJ databases">
        <authorList>
            <person name="Gilbert D.G."/>
        </authorList>
    </citation>
    <scope>NUCLEOTIDE SEQUENCE [LARGE SCALE GENOMIC DNA]</scope>
    <source>
        <strain evidence="7 8">ChDC F311</strain>
    </source>
</reference>
<dbReference type="CDD" id="cd07016">
    <property type="entry name" value="S14_ClpP_1"/>
    <property type="match status" value="1"/>
</dbReference>
<dbReference type="OrthoDB" id="9806592at2"/>
<evidence type="ECO:0000313" key="7">
    <source>
        <dbReference type="EMBL" id="KUL99036.1"/>
    </source>
</evidence>
<proteinExistence type="inferred from homology"/>
<sequence>MERTHKNNFFEIKNLNENTAEIRIYGTITKWAWEEYGEISSANFAKELQKLKNISHINLRVNSPGGDVFEASAIYNLLKDYAKVNNVEITGYIDGLAASAASFLVLCATKVIMGTGALYMIHNPLTSAYGNVEKLKKQIELLDTVKEAILDIYCTKSKLTREEISEKMNSEKWYRAGEALEAGFVDEIVEDDNALENIKNISNELHIENFINQDLLKEKLREIENMKKTGGKKMEKTIQELINEHPKLMNDYKNQIINEIGNSEKEKIEAAIKAERERIQALDKIPTLNDSQKETINKAKFEEPREPKDIMAEFFVSNANKANQEIQAAKDDILKAGLDKITPSNSDLGDNSVEDEIYKAALNAYNDEEK</sequence>
<evidence type="ECO:0000256" key="2">
    <source>
        <dbReference type="ARBA" id="ARBA00022490"/>
    </source>
</evidence>
<dbReference type="GO" id="GO:0009368">
    <property type="term" value="C:endopeptidase Clp complex"/>
    <property type="evidence" value="ECO:0007669"/>
    <property type="project" value="TreeGrafter"/>
</dbReference>
<dbReference type="PANTHER" id="PTHR10381:SF70">
    <property type="entry name" value="ATP-DEPENDENT CLP PROTEASE PROTEOLYTIC SUBUNIT"/>
    <property type="match status" value="1"/>
</dbReference>
<dbReference type="SUPFAM" id="SSF52096">
    <property type="entry name" value="ClpP/crotonase"/>
    <property type="match status" value="1"/>
</dbReference>
<dbReference type="EMBL" id="LMVH01000001">
    <property type="protein sequence ID" value="KUL99036.1"/>
    <property type="molecule type" value="Genomic_DNA"/>
</dbReference>
<evidence type="ECO:0000256" key="1">
    <source>
        <dbReference type="ARBA" id="ARBA00007039"/>
    </source>
</evidence>
<dbReference type="RefSeq" id="WP_059222768.1">
    <property type="nucleotide sequence ID" value="NZ_LMVH01000001.1"/>
</dbReference>
<organism evidence="7 8">
    <name type="scientific">Fusobacterium nucleatum subsp. nucleatum</name>
    <dbReference type="NCBI Taxonomy" id="76856"/>
    <lineage>
        <taxon>Bacteria</taxon>
        <taxon>Fusobacteriati</taxon>
        <taxon>Fusobacteriota</taxon>
        <taxon>Fusobacteriia</taxon>
        <taxon>Fusobacteriales</taxon>
        <taxon>Fusobacteriaceae</taxon>
        <taxon>Fusobacterium</taxon>
    </lineage>
</organism>
<protein>
    <recommendedName>
        <fullName evidence="6">ATP-dependent Clp protease proteolytic subunit</fullName>
    </recommendedName>
</protein>
<accession>A0A0X3Y364</accession>
<dbReference type="Proteomes" id="UP000054800">
    <property type="component" value="Unassembled WGS sequence"/>
</dbReference>
<dbReference type="InterPro" id="IPR023562">
    <property type="entry name" value="ClpP/TepA"/>
</dbReference>
<gene>
    <name evidence="7" type="ORF">RO03_05775</name>
</gene>
<dbReference type="GO" id="GO:0006515">
    <property type="term" value="P:protein quality control for misfolded or incompletely synthesized proteins"/>
    <property type="evidence" value="ECO:0007669"/>
    <property type="project" value="TreeGrafter"/>
</dbReference>
<dbReference type="PRINTS" id="PR00127">
    <property type="entry name" value="CLPPROTEASEP"/>
</dbReference>
<name>A0A0X3Y364_FUSNC</name>
<dbReference type="GO" id="GO:0051117">
    <property type="term" value="F:ATPase binding"/>
    <property type="evidence" value="ECO:0007669"/>
    <property type="project" value="TreeGrafter"/>
</dbReference>
<dbReference type="Gene3D" id="3.90.226.10">
    <property type="entry name" value="2-enoyl-CoA Hydratase, Chain A, domain 1"/>
    <property type="match status" value="1"/>
</dbReference>
<comment type="similarity">
    <text evidence="1 6">Belongs to the peptidase S14 family.</text>
</comment>
<evidence type="ECO:0000256" key="4">
    <source>
        <dbReference type="ARBA" id="ARBA00022801"/>
    </source>
</evidence>
<dbReference type="PANTHER" id="PTHR10381">
    <property type="entry name" value="ATP-DEPENDENT CLP PROTEASE PROTEOLYTIC SUBUNIT"/>
    <property type="match status" value="1"/>
</dbReference>
<keyword evidence="4" id="KW-0378">Hydrolase</keyword>
<dbReference type="GO" id="GO:0004252">
    <property type="term" value="F:serine-type endopeptidase activity"/>
    <property type="evidence" value="ECO:0007669"/>
    <property type="project" value="InterPro"/>
</dbReference>
<keyword evidence="5" id="KW-0720">Serine protease</keyword>
<dbReference type="NCBIfam" id="NF045542">
    <property type="entry name" value="Clp_rel_HeadMat"/>
    <property type="match status" value="1"/>
</dbReference>
<dbReference type="InterPro" id="IPR001907">
    <property type="entry name" value="ClpP"/>
</dbReference>
<dbReference type="AlphaFoldDB" id="A0A0X3Y364"/>
<dbReference type="Pfam" id="PF00574">
    <property type="entry name" value="CLP_protease"/>
    <property type="match status" value="1"/>
</dbReference>
<dbReference type="InterPro" id="IPR029045">
    <property type="entry name" value="ClpP/crotonase-like_dom_sf"/>
</dbReference>
<dbReference type="GO" id="GO:0004176">
    <property type="term" value="F:ATP-dependent peptidase activity"/>
    <property type="evidence" value="ECO:0007669"/>
    <property type="project" value="InterPro"/>
</dbReference>
<evidence type="ECO:0000256" key="5">
    <source>
        <dbReference type="ARBA" id="ARBA00022825"/>
    </source>
</evidence>
<keyword evidence="3 7" id="KW-0645">Protease</keyword>
<comment type="caution">
    <text evidence="7">The sequence shown here is derived from an EMBL/GenBank/DDBJ whole genome shotgun (WGS) entry which is preliminary data.</text>
</comment>
<evidence type="ECO:0000256" key="3">
    <source>
        <dbReference type="ARBA" id="ARBA00022670"/>
    </source>
</evidence>